<dbReference type="PANTHER" id="PTHR13847">
    <property type="entry name" value="SARCOSINE DEHYDROGENASE-RELATED"/>
    <property type="match status" value="1"/>
</dbReference>
<keyword evidence="2" id="KW-0489">Methyltransferase</keyword>
<evidence type="ECO:0000256" key="7">
    <source>
        <dbReference type="ARBA" id="ARBA00022827"/>
    </source>
</evidence>
<keyword evidence="9" id="KW-0511">Multifunctional enzyme</keyword>
<keyword evidence="7" id="KW-0274">FAD</keyword>
<dbReference type="AlphaFoldDB" id="A0A1X3DF21"/>
<gene>
    <name evidence="12" type="ORF">BWD09_01860</name>
</gene>
<keyword evidence="4" id="KW-0808">Transferase</keyword>
<dbReference type="GO" id="GO:0008168">
    <property type="term" value="F:methyltransferase activity"/>
    <property type="evidence" value="ECO:0007669"/>
    <property type="project" value="UniProtKB-KW"/>
</dbReference>
<keyword evidence="1" id="KW-0963">Cytoplasm</keyword>
<keyword evidence="3" id="KW-0285">Flavoprotein</keyword>
<feature type="domain" description="FAD dependent oxidoreductase" evidence="11">
    <location>
        <begin position="130"/>
        <end position="507"/>
    </location>
</feature>
<evidence type="ECO:0000313" key="13">
    <source>
        <dbReference type="Proteomes" id="UP000193118"/>
    </source>
</evidence>
<keyword evidence="5" id="KW-0949">S-adenosyl-L-methionine</keyword>
<keyword evidence="6" id="KW-0819">tRNA processing</keyword>
<dbReference type="STRING" id="194197.BWD09_01860"/>
<dbReference type="InterPro" id="IPR006076">
    <property type="entry name" value="FAD-dep_OxRdtase"/>
</dbReference>
<dbReference type="Proteomes" id="UP000193118">
    <property type="component" value="Unassembled WGS sequence"/>
</dbReference>
<dbReference type="GO" id="GO:0016645">
    <property type="term" value="F:oxidoreductase activity, acting on the CH-NH group of donors"/>
    <property type="evidence" value="ECO:0007669"/>
    <property type="project" value="InterPro"/>
</dbReference>
<dbReference type="Pfam" id="PF01266">
    <property type="entry name" value="DAO"/>
    <property type="match status" value="1"/>
</dbReference>
<dbReference type="Gene3D" id="3.50.50.60">
    <property type="entry name" value="FAD/NAD(P)-binding domain"/>
    <property type="match status" value="1"/>
</dbReference>
<organism evidence="12 13">
    <name type="scientific">Neisseria dentiae</name>
    <dbReference type="NCBI Taxonomy" id="194197"/>
    <lineage>
        <taxon>Bacteria</taxon>
        <taxon>Pseudomonadati</taxon>
        <taxon>Pseudomonadota</taxon>
        <taxon>Betaproteobacteria</taxon>
        <taxon>Neisseriales</taxon>
        <taxon>Neisseriaceae</taxon>
        <taxon>Neisseria</taxon>
    </lineage>
</organism>
<proteinExistence type="predicted"/>
<evidence type="ECO:0000256" key="1">
    <source>
        <dbReference type="ARBA" id="ARBA00022490"/>
    </source>
</evidence>
<dbReference type="GO" id="GO:0032259">
    <property type="term" value="P:methylation"/>
    <property type="evidence" value="ECO:0007669"/>
    <property type="project" value="UniProtKB-KW"/>
</dbReference>
<evidence type="ECO:0000256" key="10">
    <source>
        <dbReference type="SAM" id="MobiDB-lite"/>
    </source>
</evidence>
<dbReference type="PANTHER" id="PTHR13847:SF283">
    <property type="entry name" value="TRNA 5-METHYLAMINOMETHYL-2-THIOURIDINE BIOSYNTHESIS BIFUNCTIONAL PROTEIN MNMC"/>
    <property type="match status" value="1"/>
</dbReference>
<protein>
    <submittedName>
        <fullName evidence="12">Oxidoreductase</fullName>
    </submittedName>
</protein>
<evidence type="ECO:0000256" key="6">
    <source>
        <dbReference type="ARBA" id="ARBA00022694"/>
    </source>
</evidence>
<evidence type="ECO:0000256" key="3">
    <source>
        <dbReference type="ARBA" id="ARBA00022630"/>
    </source>
</evidence>
<dbReference type="InterPro" id="IPR017610">
    <property type="entry name" value="tRNA_S-uridine_synth_MnmC_C"/>
</dbReference>
<accession>A0A1X3DF21</accession>
<keyword evidence="8" id="KW-0560">Oxidoreductase</keyword>
<keyword evidence="13" id="KW-1185">Reference proteome</keyword>
<evidence type="ECO:0000256" key="2">
    <source>
        <dbReference type="ARBA" id="ARBA00022603"/>
    </source>
</evidence>
<dbReference type="OrthoDB" id="9786494at2"/>
<evidence type="ECO:0000259" key="11">
    <source>
        <dbReference type="Pfam" id="PF01266"/>
    </source>
</evidence>
<dbReference type="InterPro" id="IPR036188">
    <property type="entry name" value="FAD/NAD-bd_sf"/>
</dbReference>
<comment type="caution">
    <text evidence="12">The sequence shown here is derived from an EMBL/GenBank/DDBJ whole genome shotgun (WGS) entry which is preliminary data.</text>
</comment>
<dbReference type="RefSeq" id="WP_085365038.1">
    <property type="nucleotide sequence ID" value="NZ_CAUJPZ010000001.1"/>
</dbReference>
<reference evidence="13" key="1">
    <citation type="submission" date="2017-01" db="EMBL/GenBank/DDBJ databases">
        <authorList>
            <person name="Wolfgang W.J."/>
            <person name="Cole J."/>
            <person name="Wroblewski D."/>
            <person name="Mcginnis J."/>
            <person name="Musser K.A."/>
        </authorList>
    </citation>
    <scope>NUCLEOTIDE SEQUENCE [LARGE SCALE GENOMIC DNA]</scope>
    <source>
        <strain evidence="13">DSM 19151</strain>
    </source>
</reference>
<evidence type="ECO:0000256" key="4">
    <source>
        <dbReference type="ARBA" id="ARBA00022679"/>
    </source>
</evidence>
<sequence>MNHLAWNRPPSLSELSCAITAHPKPLYLVVCLSANEIPVFRPSENPSAQETALSQAIESKLGCIQFNAANALYDILPGVHLWLMPPEAACRLGEHFPQPVQWQTEAVPQLPPPNVKPWFKPPERRPATRAIVIGAGIAGAATARALARHGLPVTVLEAAEPANAASGNRQGLLYAKISPHNTEQTELLLCGYGHTRRLLDTLLPARENWGGSGVLHLNHNEEETRRNLALAAQTHHAHLYRPVCAETASQLAGIPLTQSALYWPQGVWLNPPALVNALLDHPLIELHARTPALAAEYRNGIWQVKTATQTFCGSHIIYCMGAHSPLAAAADVSALPYRLIRGQTDLAAATPYSAALRCALSAAGYISPAWQGAHCFGATFIQHDTGSEWRASDAEANRLTLRELDAKLAGNLFSDGLSPDRPSETRSNGPAQPLQGHAALRCDSPDHLPLVGALGDIYTMQQAYAKLALDKNYRIHTPCPYLPGAYINTAHGSRGLATAPVCAAAVAADILGLPNPLSQRLRNALSPNRTVIRAVIRGQPLLAEA</sequence>
<dbReference type="NCBIfam" id="TIGR03197">
    <property type="entry name" value="MnmC_Cterm"/>
    <property type="match status" value="1"/>
</dbReference>
<name>A0A1X3DF21_9NEIS</name>
<dbReference type="GO" id="GO:0008033">
    <property type="term" value="P:tRNA processing"/>
    <property type="evidence" value="ECO:0007669"/>
    <property type="project" value="UniProtKB-KW"/>
</dbReference>
<dbReference type="GO" id="GO:0005737">
    <property type="term" value="C:cytoplasm"/>
    <property type="evidence" value="ECO:0007669"/>
    <property type="project" value="TreeGrafter"/>
</dbReference>
<evidence type="ECO:0000256" key="5">
    <source>
        <dbReference type="ARBA" id="ARBA00022691"/>
    </source>
</evidence>
<feature type="region of interest" description="Disordered" evidence="10">
    <location>
        <begin position="415"/>
        <end position="436"/>
    </location>
</feature>
<dbReference type="SUPFAM" id="SSF51905">
    <property type="entry name" value="FAD/NAD(P)-binding domain"/>
    <property type="match status" value="1"/>
</dbReference>
<evidence type="ECO:0000256" key="8">
    <source>
        <dbReference type="ARBA" id="ARBA00023002"/>
    </source>
</evidence>
<evidence type="ECO:0000256" key="9">
    <source>
        <dbReference type="ARBA" id="ARBA00023268"/>
    </source>
</evidence>
<dbReference type="Gene3D" id="3.30.9.10">
    <property type="entry name" value="D-Amino Acid Oxidase, subunit A, domain 2"/>
    <property type="match status" value="1"/>
</dbReference>
<evidence type="ECO:0000313" key="12">
    <source>
        <dbReference type="EMBL" id="OSI18539.1"/>
    </source>
</evidence>
<dbReference type="EMBL" id="MTBO01000002">
    <property type="protein sequence ID" value="OSI18539.1"/>
    <property type="molecule type" value="Genomic_DNA"/>
</dbReference>
<dbReference type="GeneID" id="94579891"/>